<dbReference type="RefSeq" id="WP_204719394.1">
    <property type="nucleotide sequence ID" value="NZ_JACSNR010000001.1"/>
</dbReference>
<keyword evidence="4" id="KW-1185">Reference proteome</keyword>
<name>A0ABS2GLY1_9FIRM</name>
<evidence type="ECO:0000313" key="4">
    <source>
        <dbReference type="Proteomes" id="UP000724149"/>
    </source>
</evidence>
<protein>
    <submittedName>
        <fullName evidence="3">Helix-turn-helix transcriptional regulator</fullName>
    </submittedName>
</protein>
<proteinExistence type="predicted"/>
<dbReference type="Gene3D" id="1.10.260.40">
    <property type="entry name" value="lambda repressor-like DNA-binding domains"/>
    <property type="match status" value="1"/>
</dbReference>
<comment type="caution">
    <text evidence="3">The sequence shown here is derived from an EMBL/GenBank/DDBJ whole genome shotgun (WGS) entry which is preliminary data.</text>
</comment>
<dbReference type="PROSITE" id="PS50943">
    <property type="entry name" value="HTH_CROC1"/>
    <property type="match status" value="1"/>
</dbReference>
<evidence type="ECO:0000313" key="3">
    <source>
        <dbReference type="EMBL" id="MBM6922449.1"/>
    </source>
</evidence>
<feature type="domain" description="HTH cro/C1-type" evidence="2">
    <location>
        <begin position="12"/>
        <end position="66"/>
    </location>
</feature>
<evidence type="ECO:0000256" key="1">
    <source>
        <dbReference type="ARBA" id="ARBA00023125"/>
    </source>
</evidence>
<dbReference type="PANTHER" id="PTHR46797:SF1">
    <property type="entry name" value="METHYLPHOSPHONATE SYNTHASE"/>
    <property type="match status" value="1"/>
</dbReference>
<gene>
    <name evidence="3" type="ORF">H9X81_01900</name>
</gene>
<sequence length="110" mass="12283">MAVDYNRIGKRIAELRKSRGMTQASLAEKAEITNNFLSHIERSYSIPSLETLVRICDALGVTPDAVLLGTATEQSAYLADEFTGKFQACTPAQKRFILDMMDALNRENLR</sequence>
<keyword evidence="1" id="KW-0238">DNA-binding</keyword>
<dbReference type="SMART" id="SM00530">
    <property type="entry name" value="HTH_XRE"/>
    <property type="match status" value="1"/>
</dbReference>
<dbReference type="InterPro" id="IPR010982">
    <property type="entry name" value="Lambda_DNA-bd_dom_sf"/>
</dbReference>
<accession>A0ABS2GLY1</accession>
<dbReference type="CDD" id="cd00093">
    <property type="entry name" value="HTH_XRE"/>
    <property type="match status" value="1"/>
</dbReference>
<dbReference type="Proteomes" id="UP000724149">
    <property type="component" value="Unassembled WGS sequence"/>
</dbReference>
<reference evidence="3 4" key="1">
    <citation type="journal article" date="2021" name="Sci. Rep.">
        <title>The distribution of antibiotic resistance genes in chicken gut microbiota commensals.</title>
        <authorList>
            <person name="Juricova H."/>
            <person name="Matiasovicova J."/>
            <person name="Kubasova T."/>
            <person name="Cejkova D."/>
            <person name="Rychlik I."/>
        </authorList>
    </citation>
    <scope>NUCLEOTIDE SEQUENCE [LARGE SCALE GENOMIC DNA]</scope>
    <source>
        <strain evidence="3 4">An564</strain>
    </source>
</reference>
<organism evidence="3 4">
    <name type="scientific">Hydrogenoanaerobacterium saccharovorans</name>
    <dbReference type="NCBI Taxonomy" id="474960"/>
    <lineage>
        <taxon>Bacteria</taxon>
        <taxon>Bacillati</taxon>
        <taxon>Bacillota</taxon>
        <taxon>Clostridia</taxon>
        <taxon>Eubacteriales</taxon>
        <taxon>Oscillospiraceae</taxon>
        <taxon>Hydrogenoanaerobacterium</taxon>
    </lineage>
</organism>
<dbReference type="EMBL" id="JACSNR010000001">
    <property type="protein sequence ID" value="MBM6922449.1"/>
    <property type="molecule type" value="Genomic_DNA"/>
</dbReference>
<dbReference type="InterPro" id="IPR001387">
    <property type="entry name" value="Cro/C1-type_HTH"/>
</dbReference>
<evidence type="ECO:0000259" key="2">
    <source>
        <dbReference type="PROSITE" id="PS50943"/>
    </source>
</evidence>
<dbReference type="InterPro" id="IPR050807">
    <property type="entry name" value="TransReg_Diox_bact_type"/>
</dbReference>
<dbReference type="SUPFAM" id="SSF47413">
    <property type="entry name" value="lambda repressor-like DNA-binding domains"/>
    <property type="match status" value="1"/>
</dbReference>
<dbReference type="Pfam" id="PF01381">
    <property type="entry name" value="HTH_3"/>
    <property type="match status" value="1"/>
</dbReference>
<dbReference type="PANTHER" id="PTHR46797">
    <property type="entry name" value="HTH-TYPE TRANSCRIPTIONAL REGULATOR"/>
    <property type="match status" value="1"/>
</dbReference>